<dbReference type="PANTHER" id="PTHR48038">
    <property type="entry name" value="RIBONUCLEOPROTEIN RB97D"/>
    <property type="match status" value="1"/>
</dbReference>
<dbReference type="InterPro" id="IPR035979">
    <property type="entry name" value="RBD_domain_sf"/>
</dbReference>
<reference evidence="4 5" key="1">
    <citation type="journal article" date="2011" name="Proc. Natl. Acad. Sci. U.S.A.">
        <title>Niche of harmful alga Aureococcus anophagefferens revealed through ecogenomics.</title>
        <authorList>
            <person name="Gobler C.J."/>
            <person name="Berry D.L."/>
            <person name="Dyhrman S.T."/>
            <person name="Wilhelm S.W."/>
            <person name="Salamov A."/>
            <person name="Lobanov A.V."/>
            <person name="Zhang Y."/>
            <person name="Collier J.L."/>
            <person name="Wurch L.L."/>
            <person name="Kustka A.B."/>
            <person name="Dill B.D."/>
            <person name="Shah M."/>
            <person name="VerBerkmoes N.C."/>
            <person name="Kuo A."/>
            <person name="Terry A."/>
            <person name="Pangilinan J."/>
            <person name="Lindquist E.A."/>
            <person name="Lucas S."/>
            <person name="Paulsen I.T."/>
            <person name="Hattenrath-Lehmann T.K."/>
            <person name="Talmage S.C."/>
            <person name="Walker E.A."/>
            <person name="Koch F."/>
            <person name="Burson A.M."/>
            <person name="Marcoval M.A."/>
            <person name="Tang Y.Z."/>
            <person name="Lecleir G.R."/>
            <person name="Coyne K.J."/>
            <person name="Berg G.M."/>
            <person name="Bertrand E.M."/>
            <person name="Saito M.A."/>
            <person name="Gladyshev V.N."/>
            <person name="Grigoriev I.V."/>
        </authorList>
    </citation>
    <scope>NUCLEOTIDE SEQUENCE [LARGE SCALE GENOMIC DNA]</scope>
    <source>
        <strain evidence="5">CCMP 1984</strain>
    </source>
</reference>
<dbReference type="GO" id="GO:0003723">
    <property type="term" value="F:RNA binding"/>
    <property type="evidence" value="ECO:0007669"/>
    <property type="project" value="UniProtKB-UniRule"/>
</dbReference>
<proteinExistence type="predicted"/>
<dbReference type="InParanoid" id="F0YMH1"/>
<protein>
    <recommendedName>
        <fullName evidence="3">RRM domain-containing protein</fullName>
    </recommendedName>
</protein>
<gene>
    <name evidence="4" type="ORF">AURANDRAFT_67810</name>
</gene>
<feature type="compositionally biased region" description="Low complexity" evidence="2">
    <location>
        <begin position="308"/>
        <end position="320"/>
    </location>
</feature>
<feature type="domain" description="RRM" evidence="3">
    <location>
        <begin position="35"/>
        <end position="106"/>
    </location>
</feature>
<dbReference type="EMBL" id="GL833164">
    <property type="protein sequence ID" value="EGB03675.1"/>
    <property type="molecule type" value="Genomic_DNA"/>
</dbReference>
<dbReference type="Gene3D" id="3.30.70.330">
    <property type="match status" value="1"/>
</dbReference>
<dbReference type="KEGG" id="aaf:AURANDRAFT_67810"/>
<evidence type="ECO:0000313" key="4">
    <source>
        <dbReference type="EMBL" id="EGB03675.1"/>
    </source>
</evidence>
<dbReference type="Pfam" id="PF00076">
    <property type="entry name" value="RRM_1"/>
    <property type="match status" value="1"/>
</dbReference>
<accession>F0YMH1</accession>
<dbReference type="InterPro" id="IPR000504">
    <property type="entry name" value="RRM_dom"/>
</dbReference>
<dbReference type="PANTHER" id="PTHR48038:SF1">
    <property type="entry name" value="RIBONUCLEOPROTEIN RB97D"/>
    <property type="match status" value="1"/>
</dbReference>
<sequence>MGFGAFEGAAALMGAQSVTSTGVPQNTNPLLAPSKTIHVGNLNAAVTPDVLRQIFSCIGSVVDVRVAGDGRYGFVDFADADAATASVAMHGTLVCGTSIRVEKAMQPRLFAQSNQPTPLPPVGAANPAAALLAFQATQASALNKPSVPEFSGLAGVTSPAVLAALARQVEGAGRRAGGAPPVTAEADPNFAFLNPAQQRAALEAKHREKLTGAKNISGWGVAKRRDSDSDDDSRDRRRRRGRDRDRGRSDRRRRRDRGDSRSRSRSRGRRRRRSRSRSRSSSRRRRRSRSPKKRRSPSPDAPKPADAPKPGGDAGPAAGDPPKEEPAEAPAGAPAPAEPAPGDAEHESAAALAAVRASKANCFEPRFRAWCFSARLVASLTLTWLTHAACCQLSQATHCTYSRDACSEFRTNSPQSQSTT</sequence>
<dbReference type="SMART" id="SM00360">
    <property type="entry name" value="RRM"/>
    <property type="match status" value="1"/>
</dbReference>
<organism evidence="5">
    <name type="scientific">Aureococcus anophagefferens</name>
    <name type="common">Harmful bloom alga</name>
    <dbReference type="NCBI Taxonomy" id="44056"/>
    <lineage>
        <taxon>Eukaryota</taxon>
        <taxon>Sar</taxon>
        <taxon>Stramenopiles</taxon>
        <taxon>Ochrophyta</taxon>
        <taxon>Pelagophyceae</taxon>
        <taxon>Pelagomonadales</taxon>
        <taxon>Pelagomonadaceae</taxon>
        <taxon>Aureococcus</taxon>
    </lineage>
</organism>
<dbReference type="Proteomes" id="UP000002729">
    <property type="component" value="Unassembled WGS sequence"/>
</dbReference>
<dbReference type="InterPro" id="IPR012677">
    <property type="entry name" value="Nucleotide-bd_a/b_plait_sf"/>
</dbReference>
<evidence type="ECO:0000256" key="2">
    <source>
        <dbReference type="SAM" id="MobiDB-lite"/>
    </source>
</evidence>
<dbReference type="OrthoDB" id="1099063at2759"/>
<dbReference type="SUPFAM" id="SSF54928">
    <property type="entry name" value="RNA-binding domain, RBD"/>
    <property type="match status" value="1"/>
</dbReference>
<dbReference type="PROSITE" id="PS50102">
    <property type="entry name" value="RRM"/>
    <property type="match status" value="1"/>
</dbReference>
<dbReference type="RefSeq" id="XP_009041604.1">
    <property type="nucleotide sequence ID" value="XM_009043356.1"/>
</dbReference>
<keyword evidence="1" id="KW-0694">RNA-binding</keyword>
<evidence type="ECO:0000259" key="3">
    <source>
        <dbReference type="PROSITE" id="PS50102"/>
    </source>
</evidence>
<name>F0YMH1_AURAN</name>
<evidence type="ECO:0000256" key="1">
    <source>
        <dbReference type="PROSITE-ProRule" id="PRU00176"/>
    </source>
</evidence>
<evidence type="ECO:0000313" key="5">
    <source>
        <dbReference type="Proteomes" id="UP000002729"/>
    </source>
</evidence>
<dbReference type="AlphaFoldDB" id="F0YMH1"/>
<feature type="region of interest" description="Disordered" evidence="2">
    <location>
        <begin position="204"/>
        <end position="348"/>
    </location>
</feature>
<feature type="compositionally biased region" description="Basic residues" evidence="2">
    <location>
        <begin position="263"/>
        <end position="296"/>
    </location>
</feature>
<keyword evidence="5" id="KW-1185">Reference proteome</keyword>
<dbReference type="GeneID" id="20226446"/>